<accession>G5HEW5</accession>
<organism evidence="2 3">
    <name type="scientific">[Clostridium] citroniae WAL-17108</name>
    <dbReference type="NCBI Taxonomy" id="742733"/>
    <lineage>
        <taxon>Bacteria</taxon>
        <taxon>Bacillati</taxon>
        <taxon>Bacillota</taxon>
        <taxon>Clostridia</taxon>
        <taxon>Lachnospirales</taxon>
        <taxon>Lachnospiraceae</taxon>
        <taxon>Enterocloster</taxon>
    </lineage>
</organism>
<dbReference type="AlphaFoldDB" id="G5HEW5"/>
<dbReference type="HOGENOM" id="CLU_152579_0_0_9"/>
<sequence length="104" mass="12418">MGTYRRCFIAVILIILLGGIYICIPEYKIYKIFSQEGADFRDTELHVVVYKPWHTDETVERILTQHKKMNGMPDKLTVLLYHSKYDVDRGRDYYMAVFLCKDFR</sequence>
<keyword evidence="1" id="KW-0472">Membrane</keyword>
<comment type="caution">
    <text evidence="2">The sequence shown here is derived from an EMBL/GenBank/DDBJ whole genome shotgun (WGS) entry which is preliminary data.</text>
</comment>
<proteinExistence type="predicted"/>
<keyword evidence="1" id="KW-1133">Transmembrane helix</keyword>
<keyword evidence="1" id="KW-0812">Transmembrane</keyword>
<dbReference type="eggNOG" id="ENOG5032SIZ">
    <property type="taxonomic scope" value="Bacteria"/>
</dbReference>
<gene>
    <name evidence="2" type="ORF">HMPREF9469_00988</name>
</gene>
<feature type="transmembrane region" description="Helical" evidence="1">
    <location>
        <begin position="6"/>
        <end position="24"/>
    </location>
</feature>
<protein>
    <submittedName>
        <fullName evidence="2">Uncharacterized protein</fullName>
    </submittedName>
</protein>
<name>G5HEW5_9FIRM</name>
<evidence type="ECO:0000313" key="2">
    <source>
        <dbReference type="EMBL" id="EHF00074.1"/>
    </source>
</evidence>
<evidence type="ECO:0000256" key="1">
    <source>
        <dbReference type="SAM" id="Phobius"/>
    </source>
</evidence>
<evidence type="ECO:0000313" key="3">
    <source>
        <dbReference type="Proteomes" id="UP000003763"/>
    </source>
</evidence>
<dbReference type="Proteomes" id="UP000003763">
    <property type="component" value="Unassembled WGS sequence"/>
</dbReference>
<dbReference type="EMBL" id="ADLJ01000007">
    <property type="protein sequence ID" value="EHF00074.1"/>
    <property type="molecule type" value="Genomic_DNA"/>
</dbReference>
<dbReference type="RefSeq" id="WP_007859768.1">
    <property type="nucleotide sequence ID" value="NZ_JH376420.1"/>
</dbReference>
<reference evidence="2 3" key="1">
    <citation type="submission" date="2011-08" db="EMBL/GenBank/DDBJ databases">
        <title>The Genome Sequence of Clostridium citroniae WAL-17108.</title>
        <authorList>
            <consortium name="The Broad Institute Genome Sequencing Platform"/>
            <person name="Earl A."/>
            <person name="Ward D."/>
            <person name="Feldgarden M."/>
            <person name="Gevers D."/>
            <person name="Finegold S.M."/>
            <person name="Summanen P.H."/>
            <person name="Molitoris D.R."/>
            <person name="Vaisanen M.L."/>
            <person name="Daigneault M."/>
            <person name="Allen-Vercoe E."/>
            <person name="Young S.K."/>
            <person name="Zeng Q."/>
            <person name="Gargeya S."/>
            <person name="Fitzgerald M."/>
            <person name="Haas B."/>
            <person name="Abouelleil A."/>
            <person name="Alvarado L."/>
            <person name="Arachchi H.M."/>
            <person name="Berlin A."/>
            <person name="Brown A."/>
            <person name="Chapman S.B."/>
            <person name="Chen Z."/>
            <person name="Dunbar C."/>
            <person name="Freedman E."/>
            <person name="Gearin G."/>
            <person name="Gellesch M."/>
            <person name="Goldberg J."/>
            <person name="Griggs A."/>
            <person name="Gujja S."/>
            <person name="Heiman D."/>
            <person name="Howarth C."/>
            <person name="Larson L."/>
            <person name="Lui A."/>
            <person name="MacDonald P.J.P."/>
            <person name="Montmayeur A."/>
            <person name="Murphy C."/>
            <person name="Neiman D."/>
            <person name="Pearson M."/>
            <person name="Priest M."/>
            <person name="Roberts A."/>
            <person name="Saif S."/>
            <person name="Shea T."/>
            <person name="Shenoy N."/>
            <person name="Sisk P."/>
            <person name="Stolte C."/>
            <person name="Sykes S."/>
            <person name="Wortman J."/>
            <person name="Nusbaum C."/>
            <person name="Birren B."/>
        </authorList>
    </citation>
    <scope>NUCLEOTIDE SEQUENCE [LARGE SCALE GENOMIC DNA]</scope>
    <source>
        <strain evidence="2 3">WAL-17108</strain>
    </source>
</reference>